<comment type="caution">
    <text evidence="1">The sequence shown here is derived from an EMBL/GenBank/DDBJ whole genome shotgun (WGS) entry which is preliminary data.</text>
</comment>
<evidence type="ECO:0008006" key="3">
    <source>
        <dbReference type="Google" id="ProtNLM"/>
    </source>
</evidence>
<organism evidence="1 2">
    <name type="scientific">Centaurea solstitialis</name>
    <name type="common">yellow star-thistle</name>
    <dbReference type="NCBI Taxonomy" id="347529"/>
    <lineage>
        <taxon>Eukaryota</taxon>
        <taxon>Viridiplantae</taxon>
        <taxon>Streptophyta</taxon>
        <taxon>Embryophyta</taxon>
        <taxon>Tracheophyta</taxon>
        <taxon>Spermatophyta</taxon>
        <taxon>Magnoliopsida</taxon>
        <taxon>eudicotyledons</taxon>
        <taxon>Gunneridae</taxon>
        <taxon>Pentapetalae</taxon>
        <taxon>asterids</taxon>
        <taxon>campanulids</taxon>
        <taxon>Asterales</taxon>
        <taxon>Asteraceae</taxon>
        <taxon>Carduoideae</taxon>
        <taxon>Cardueae</taxon>
        <taxon>Centaureinae</taxon>
        <taxon>Centaurea</taxon>
    </lineage>
</organism>
<evidence type="ECO:0000313" key="2">
    <source>
        <dbReference type="Proteomes" id="UP001172457"/>
    </source>
</evidence>
<evidence type="ECO:0000313" key="1">
    <source>
        <dbReference type="EMBL" id="KAJ9552183.1"/>
    </source>
</evidence>
<reference evidence="1" key="1">
    <citation type="submission" date="2023-03" db="EMBL/GenBank/DDBJ databases">
        <title>Chromosome-scale reference genome and RAD-based genetic map of yellow starthistle (Centaurea solstitialis) reveal putative structural variation and QTLs associated with invader traits.</title>
        <authorList>
            <person name="Reatini B."/>
            <person name="Cang F.A."/>
            <person name="Jiang Q."/>
            <person name="Mckibben M.T.W."/>
            <person name="Barker M.S."/>
            <person name="Rieseberg L.H."/>
            <person name="Dlugosch K.M."/>
        </authorList>
    </citation>
    <scope>NUCLEOTIDE SEQUENCE</scope>
    <source>
        <strain evidence="1">CAN-66</strain>
        <tissue evidence="1">Leaf</tissue>
    </source>
</reference>
<dbReference type="EMBL" id="JARYMX010000004">
    <property type="protein sequence ID" value="KAJ9552183.1"/>
    <property type="molecule type" value="Genomic_DNA"/>
</dbReference>
<keyword evidence="2" id="KW-1185">Reference proteome</keyword>
<protein>
    <recommendedName>
        <fullName evidence="3">Transposase</fullName>
    </recommendedName>
</protein>
<accession>A0AA38T897</accession>
<sequence>MRGAVGDRRRRDRRLYRHPPPRFRLLVLTGVTLKCPVTLDVQSLVPDYTWVLRAFLKAHGSEPTFVITDQCPSMKHTN</sequence>
<name>A0AA38T897_9ASTR</name>
<gene>
    <name evidence="1" type="ORF">OSB04_016228</name>
</gene>
<dbReference type="Proteomes" id="UP001172457">
    <property type="component" value="Chromosome 4"/>
</dbReference>
<dbReference type="AlphaFoldDB" id="A0AA38T897"/>
<proteinExistence type="predicted"/>